<keyword evidence="2" id="KW-0732">Signal</keyword>
<protein>
    <submittedName>
        <fullName evidence="4">Entry exclusion protein TrbK</fullName>
    </submittedName>
</protein>
<evidence type="ECO:0000256" key="2">
    <source>
        <dbReference type="SAM" id="SignalP"/>
    </source>
</evidence>
<dbReference type="Proteomes" id="UP000248887">
    <property type="component" value="Unassembled WGS sequence"/>
</dbReference>
<feature type="domain" description="Type IV conjugative transfer protein TrbJ/K C-terminal" evidence="3">
    <location>
        <begin position="3"/>
        <end position="70"/>
    </location>
</feature>
<dbReference type="EMBL" id="QFQD01000118">
    <property type="protein sequence ID" value="PZQ78825.1"/>
    <property type="molecule type" value="Genomic_DNA"/>
</dbReference>
<organism evidence="4 5">
    <name type="scientific">Ancylobacter novellus</name>
    <name type="common">Thiobacillus novellus</name>
    <dbReference type="NCBI Taxonomy" id="921"/>
    <lineage>
        <taxon>Bacteria</taxon>
        <taxon>Pseudomonadati</taxon>
        <taxon>Pseudomonadota</taxon>
        <taxon>Alphaproteobacteria</taxon>
        <taxon>Hyphomicrobiales</taxon>
        <taxon>Xanthobacteraceae</taxon>
        <taxon>Ancylobacter</taxon>
    </lineage>
</organism>
<dbReference type="AlphaFoldDB" id="A0A2W5QV32"/>
<accession>A0A2W5QV32</accession>
<evidence type="ECO:0000259" key="3">
    <source>
        <dbReference type="Pfam" id="PF10907"/>
    </source>
</evidence>
<comment type="caution">
    <text evidence="4">The sequence shown here is derived from an EMBL/GenBank/DDBJ whole genome shotgun (WGS) entry which is preliminary data.</text>
</comment>
<dbReference type="Pfam" id="PF10907">
    <property type="entry name" value="DUF2749"/>
    <property type="match status" value="1"/>
</dbReference>
<sequence>MLILLAGALGLCATLAFRMVGPSSTEPARATTEPSPPPASNTTRREHIERFFGGDPNRDVRGGQEMKPRW</sequence>
<feature type="compositionally biased region" description="Basic and acidic residues" evidence="1">
    <location>
        <begin position="43"/>
        <end position="70"/>
    </location>
</feature>
<evidence type="ECO:0000313" key="5">
    <source>
        <dbReference type="Proteomes" id="UP000248887"/>
    </source>
</evidence>
<evidence type="ECO:0000256" key="1">
    <source>
        <dbReference type="SAM" id="MobiDB-lite"/>
    </source>
</evidence>
<dbReference type="NCBIfam" id="TIGR04361">
    <property type="entry name" value="TrbK_Ti"/>
    <property type="match status" value="1"/>
</dbReference>
<dbReference type="InterPro" id="IPR024475">
    <property type="entry name" value="TrbJ/K_C"/>
</dbReference>
<proteinExistence type="predicted"/>
<name>A0A2W5QV32_ANCNO</name>
<reference evidence="4 5" key="1">
    <citation type="submission" date="2017-08" db="EMBL/GenBank/DDBJ databases">
        <title>Infants hospitalized years apart are colonized by the same room-sourced microbial strains.</title>
        <authorList>
            <person name="Brooks B."/>
            <person name="Olm M.R."/>
            <person name="Firek B.A."/>
            <person name="Baker R."/>
            <person name="Thomas B.C."/>
            <person name="Morowitz M.J."/>
            <person name="Banfield J.F."/>
        </authorList>
    </citation>
    <scope>NUCLEOTIDE SEQUENCE [LARGE SCALE GENOMIC DNA]</scope>
    <source>
        <strain evidence="4">S2_005_001_R2_27</strain>
    </source>
</reference>
<evidence type="ECO:0000313" key="4">
    <source>
        <dbReference type="EMBL" id="PZQ78825.1"/>
    </source>
</evidence>
<feature type="signal peptide" evidence="2">
    <location>
        <begin position="1"/>
        <end position="18"/>
    </location>
</feature>
<gene>
    <name evidence="4" type="ORF">DI549_21835</name>
</gene>
<feature type="chain" id="PRO_5015846003" evidence="2">
    <location>
        <begin position="19"/>
        <end position="70"/>
    </location>
</feature>
<feature type="region of interest" description="Disordered" evidence="1">
    <location>
        <begin position="22"/>
        <end position="70"/>
    </location>
</feature>
<dbReference type="InterPro" id="IPR020065">
    <property type="entry name" value="Conjugal_tfr_protein_TrbK"/>
</dbReference>